<evidence type="ECO:0000256" key="6">
    <source>
        <dbReference type="ARBA" id="ARBA00022723"/>
    </source>
</evidence>
<dbReference type="GO" id="GO:0005506">
    <property type="term" value="F:iron ion binding"/>
    <property type="evidence" value="ECO:0007669"/>
    <property type="project" value="InterPro"/>
</dbReference>
<comment type="similarity">
    <text evidence="4 14">Belongs to the cytochrome P450 family.</text>
</comment>
<protein>
    <submittedName>
        <fullName evidence="17">Probable cytochrome P450 6a13</fullName>
    </submittedName>
</protein>
<keyword evidence="11 14" id="KW-0503">Monooxygenase</keyword>
<dbReference type="CDD" id="cd11056">
    <property type="entry name" value="CYP6-like"/>
    <property type="match status" value="1"/>
</dbReference>
<evidence type="ECO:0000256" key="4">
    <source>
        <dbReference type="ARBA" id="ARBA00010617"/>
    </source>
</evidence>
<evidence type="ECO:0000256" key="3">
    <source>
        <dbReference type="ARBA" id="ARBA00004406"/>
    </source>
</evidence>
<dbReference type="PROSITE" id="PS00086">
    <property type="entry name" value="CYTOCHROME_P450"/>
    <property type="match status" value="1"/>
</dbReference>
<dbReference type="GO" id="GO:0005789">
    <property type="term" value="C:endoplasmic reticulum membrane"/>
    <property type="evidence" value="ECO:0007669"/>
    <property type="project" value="UniProtKB-SubCell"/>
</dbReference>
<keyword evidence="16" id="KW-1185">Reference proteome</keyword>
<keyword evidence="8" id="KW-0492">Microsome</keyword>
<dbReference type="PANTHER" id="PTHR24292">
    <property type="entry name" value="CYTOCHROME P450"/>
    <property type="match status" value="1"/>
</dbReference>
<organism evidence="16 17">
    <name type="scientific">Frankliniella occidentalis</name>
    <name type="common">Western flower thrips</name>
    <name type="synonym">Euthrips occidentalis</name>
    <dbReference type="NCBI Taxonomy" id="133901"/>
    <lineage>
        <taxon>Eukaryota</taxon>
        <taxon>Metazoa</taxon>
        <taxon>Ecdysozoa</taxon>
        <taxon>Arthropoda</taxon>
        <taxon>Hexapoda</taxon>
        <taxon>Insecta</taxon>
        <taxon>Pterygota</taxon>
        <taxon>Neoptera</taxon>
        <taxon>Paraneoptera</taxon>
        <taxon>Thysanoptera</taxon>
        <taxon>Terebrantia</taxon>
        <taxon>Thripoidea</taxon>
        <taxon>Thripidae</taxon>
        <taxon>Frankliniella</taxon>
    </lineage>
</organism>
<evidence type="ECO:0000256" key="12">
    <source>
        <dbReference type="ARBA" id="ARBA00023136"/>
    </source>
</evidence>
<evidence type="ECO:0000313" key="17">
    <source>
        <dbReference type="RefSeq" id="XP_026272020.2"/>
    </source>
</evidence>
<dbReference type="KEGG" id="foc:113202140"/>
<dbReference type="GO" id="GO:0016705">
    <property type="term" value="F:oxidoreductase activity, acting on paired donors, with incorporation or reduction of molecular oxygen"/>
    <property type="evidence" value="ECO:0007669"/>
    <property type="project" value="InterPro"/>
</dbReference>
<dbReference type="Gene3D" id="1.10.630.10">
    <property type="entry name" value="Cytochrome P450"/>
    <property type="match status" value="1"/>
</dbReference>
<evidence type="ECO:0000256" key="1">
    <source>
        <dbReference type="ARBA" id="ARBA00001971"/>
    </source>
</evidence>
<feature type="transmembrane region" description="Helical" evidence="15">
    <location>
        <begin position="6"/>
        <end position="23"/>
    </location>
</feature>
<evidence type="ECO:0000313" key="16">
    <source>
        <dbReference type="Proteomes" id="UP000504606"/>
    </source>
</evidence>
<keyword evidence="12 15" id="KW-0472">Membrane</keyword>
<keyword evidence="9 14" id="KW-0560">Oxidoreductase</keyword>
<name>A0A6J1RYK6_FRAOC</name>
<comment type="cofactor">
    <cofactor evidence="1 13">
        <name>heme</name>
        <dbReference type="ChEBI" id="CHEBI:30413"/>
    </cofactor>
</comment>
<dbReference type="AlphaFoldDB" id="A0A6J1RYK6"/>
<dbReference type="Proteomes" id="UP000504606">
    <property type="component" value="Unplaced"/>
</dbReference>
<keyword evidence="15" id="KW-1133">Transmembrane helix</keyword>
<dbReference type="InterPro" id="IPR017972">
    <property type="entry name" value="Cyt_P450_CS"/>
</dbReference>
<keyword evidence="7" id="KW-0256">Endoplasmic reticulum</keyword>
<evidence type="ECO:0000256" key="11">
    <source>
        <dbReference type="ARBA" id="ARBA00023033"/>
    </source>
</evidence>
<evidence type="ECO:0000256" key="2">
    <source>
        <dbReference type="ARBA" id="ARBA00004174"/>
    </source>
</evidence>
<keyword evidence="5 13" id="KW-0349">Heme</keyword>
<evidence type="ECO:0000256" key="13">
    <source>
        <dbReference type="PIRSR" id="PIRSR602401-1"/>
    </source>
</evidence>
<evidence type="ECO:0000256" key="9">
    <source>
        <dbReference type="ARBA" id="ARBA00023002"/>
    </source>
</evidence>
<dbReference type="SUPFAM" id="SSF48264">
    <property type="entry name" value="Cytochrome P450"/>
    <property type="match status" value="1"/>
</dbReference>
<dbReference type="FunFam" id="1.10.630.10:FF:000042">
    <property type="entry name" value="Cytochrome P450"/>
    <property type="match status" value="1"/>
</dbReference>
<sequence length="500" mass="56736">MELTTILAAAAAVLATLYLYYSYRFSYWRKRGVPFPRPLPFLGNIGFFFAGKKGFSSAMLDLVAPFKENGYCGMYMWSQPVLLVWDPEMTRQIICKDFSSFHDRGQPSDENDPLSQHLFNLNGNKWRNLRNRLTPTFTSGKLKLMLPMMRDIASQLSSHVATEAKRADEVEIDALLSRYAVDVIGSVAFGIECNSLRDKDNEFISMSRKLGRTSAVGFVRFILIGIHPKLGALLPLKWMFSDTHRFFLNLMKETVEYREQHDVERNDFVQLMMQLRSADLANVDPANHMALTHGVMAAQALIFFLAGLDSVSNTIAFALSRLGADPELQQRLADEVREVLRRHAGELSYEALKEMDLLHRVVLEAMRLWNPAGILFRKCNATTQVGDLVVEKGQVLFIMAQVTAMDEGTFPDPHRFDPGRHTPEAKQARHPYAFLPFGDGPRNCIAERFAMLEMKLTVALLVRDFVFTPGPNYEPEVELDPKNFFPRAKNGFHLKVSARA</sequence>
<comment type="subcellular location">
    <subcellularLocation>
        <location evidence="3">Endoplasmic reticulum membrane</location>
        <topology evidence="3">Peripheral membrane protein</topology>
    </subcellularLocation>
    <subcellularLocation>
        <location evidence="2">Microsome membrane</location>
        <topology evidence="2">Peripheral membrane protein</topology>
    </subcellularLocation>
</comment>
<evidence type="ECO:0000256" key="10">
    <source>
        <dbReference type="ARBA" id="ARBA00023004"/>
    </source>
</evidence>
<dbReference type="GeneID" id="113202140"/>
<dbReference type="RefSeq" id="XP_026272020.2">
    <property type="nucleotide sequence ID" value="XM_026416235.2"/>
</dbReference>
<dbReference type="PANTHER" id="PTHR24292:SF54">
    <property type="entry name" value="CYP9F3-RELATED"/>
    <property type="match status" value="1"/>
</dbReference>
<keyword evidence="10 13" id="KW-0408">Iron</keyword>
<dbReference type="PRINTS" id="PR00463">
    <property type="entry name" value="EP450I"/>
</dbReference>
<keyword evidence="6 13" id="KW-0479">Metal-binding</keyword>
<dbReference type="InterPro" id="IPR001128">
    <property type="entry name" value="Cyt_P450"/>
</dbReference>
<dbReference type="GO" id="GO:0020037">
    <property type="term" value="F:heme binding"/>
    <property type="evidence" value="ECO:0007669"/>
    <property type="project" value="InterPro"/>
</dbReference>
<dbReference type="InterPro" id="IPR036396">
    <property type="entry name" value="Cyt_P450_sf"/>
</dbReference>
<evidence type="ECO:0000256" key="14">
    <source>
        <dbReference type="RuleBase" id="RU000461"/>
    </source>
</evidence>
<accession>A0A6J1RYK6</accession>
<feature type="binding site" description="axial binding residue" evidence="13">
    <location>
        <position position="444"/>
    </location>
    <ligand>
        <name>heme</name>
        <dbReference type="ChEBI" id="CHEBI:30413"/>
    </ligand>
    <ligandPart>
        <name>Fe</name>
        <dbReference type="ChEBI" id="CHEBI:18248"/>
    </ligandPart>
</feature>
<dbReference type="GO" id="GO:0004497">
    <property type="term" value="F:monooxygenase activity"/>
    <property type="evidence" value="ECO:0007669"/>
    <property type="project" value="UniProtKB-KW"/>
</dbReference>
<dbReference type="InterPro" id="IPR050476">
    <property type="entry name" value="Insect_CytP450_Detox"/>
</dbReference>
<reference evidence="17" key="1">
    <citation type="submission" date="2025-08" db="UniProtKB">
        <authorList>
            <consortium name="RefSeq"/>
        </authorList>
    </citation>
    <scope>IDENTIFICATION</scope>
    <source>
        <tissue evidence="17">Whole organism</tissue>
    </source>
</reference>
<dbReference type="PRINTS" id="PR00385">
    <property type="entry name" value="P450"/>
</dbReference>
<dbReference type="Pfam" id="PF00067">
    <property type="entry name" value="p450"/>
    <property type="match status" value="1"/>
</dbReference>
<evidence type="ECO:0000256" key="15">
    <source>
        <dbReference type="SAM" id="Phobius"/>
    </source>
</evidence>
<evidence type="ECO:0000256" key="5">
    <source>
        <dbReference type="ARBA" id="ARBA00022617"/>
    </source>
</evidence>
<proteinExistence type="inferred from homology"/>
<keyword evidence="15" id="KW-0812">Transmembrane</keyword>
<evidence type="ECO:0000256" key="8">
    <source>
        <dbReference type="ARBA" id="ARBA00022848"/>
    </source>
</evidence>
<dbReference type="InterPro" id="IPR002401">
    <property type="entry name" value="Cyt_P450_E_grp-I"/>
</dbReference>
<gene>
    <name evidence="17" type="primary">LOC113202140</name>
</gene>
<evidence type="ECO:0000256" key="7">
    <source>
        <dbReference type="ARBA" id="ARBA00022824"/>
    </source>
</evidence>